<dbReference type="InterPro" id="IPR051398">
    <property type="entry name" value="Polysacch_Deacetylase"/>
</dbReference>
<dbReference type="SUPFAM" id="SSF88713">
    <property type="entry name" value="Glycoside hydrolase/deacetylase"/>
    <property type="match status" value="1"/>
</dbReference>
<evidence type="ECO:0000256" key="1">
    <source>
        <dbReference type="ARBA" id="ARBA00004613"/>
    </source>
</evidence>
<dbReference type="Pfam" id="PF01522">
    <property type="entry name" value="Polysacc_deac_1"/>
    <property type="match status" value="1"/>
</dbReference>
<dbReference type="Gene3D" id="3.20.20.370">
    <property type="entry name" value="Glycoside hydrolase/deacetylase"/>
    <property type="match status" value="1"/>
</dbReference>
<keyword evidence="2" id="KW-0732">Signal</keyword>
<protein>
    <recommendedName>
        <fullName evidence="3">NodB homology domain-containing protein</fullName>
    </recommendedName>
</protein>
<feature type="domain" description="NodB homology" evidence="3">
    <location>
        <begin position="86"/>
        <end position="302"/>
    </location>
</feature>
<dbReference type="PROSITE" id="PS51677">
    <property type="entry name" value="NODB"/>
    <property type="match status" value="1"/>
</dbReference>
<dbReference type="InterPro" id="IPR011330">
    <property type="entry name" value="Glyco_hydro/deAcase_b/a-brl"/>
</dbReference>
<dbReference type="PANTHER" id="PTHR34216">
    <property type="match status" value="1"/>
</dbReference>
<dbReference type="GO" id="GO:0005576">
    <property type="term" value="C:extracellular region"/>
    <property type="evidence" value="ECO:0007669"/>
    <property type="project" value="UniProtKB-SubCell"/>
</dbReference>
<dbReference type="GO" id="GO:0005975">
    <property type="term" value="P:carbohydrate metabolic process"/>
    <property type="evidence" value="ECO:0007669"/>
    <property type="project" value="InterPro"/>
</dbReference>
<sequence length="302" mass="33233">MFSALFNASLRATGLTALLRRFRNAGVVLCYHNLVADDREARIGDPGLHAPLERFRRQLGWLAAEYEIICLREFVDRLSAGRPLRRCATITFDDAYSGVFEYAWPVLRSLGVPATVFVVTGAPSNGDPFWWDHPAVRRADTPDRRRRWLGTLCGDGSAILGDLGPARPWSAPTAHRPASWEVLARAARSGIALGAHSMTHRALPQLSDPEILNELVASREVLARHTGATAEFFSYPYGLWDGRVRQAAQAAGYRAACALDYGLVCEGADRWALPRVNVPATIGAAAFEVWTSGLRPHWTPSM</sequence>
<organism evidence="4 5">
    <name type="scientific">Candidatus Segetimicrobium genomatis</name>
    <dbReference type="NCBI Taxonomy" id="2569760"/>
    <lineage>
        <taxon>Bacteria</taxon>
        <taxon>Bacillati</taxon>
        <taxon>Candidatus Sysuimicrobiota</taxon>
        <taxon>Candidatus Sysuimicrobiia</taxon>
        <taxon>Candidatus Sysuimicrobiales</taxon>
        <taxon>Candidatus Segetimicrobiaceae</taxon>
        <taxon>Candidatus Segetimicrobium</taxon>
    </lineage>
</organism>
<comment type="subcellular location">
    <subcellularLocation>
        <location evidence="1">Secreted</location>
    </subcellularLocation>
</comment>
<dbReference type="CDD" id="cd10918">
    <property type="entry name" value="CE4_NodB_like_5s_6s"/>
    <property type="match status" value="1"/>
</dbReference>
<evidence type="ECO:0000256" key="2">
    <source>
        <dbReference type="ARBA" id="ARBA00022729"/>
    </source>
</evidence>
<accession>A0A537KVU0</accession>
<evidence type="ECO:0000313" key="4">
    <source>
        <dbReference type="EMBL" id="TMI99858.1"/>
    </source>
</evidence>
<evidence type="ECO:0000313" key="5">
    <source>
        <dbReference type="Proteomes" id="UP000319353"/>
    </source>
</evidence>
<dbReference type="EMBL" id="VBAL01000127">
    <property type="protein sequence ID" value="TMI99858.1"/>
    <property type="molecule type" value="Genomic_DNA"/>
</dbReference>
<dbReference type="InterPro" id="IPR002509">
    <property type="entry name" value="NODB_dom"/>
</dbReference>
<gene>
    <name evidence="4" type="ORF">E6H01_10390</name>
</gene>
<evidence type="ECO:0000259" key="3">
    <source>
        <dbReference type="PROSITE" id="PS51677"/>
    </source>
</evidence>
<dbReference type="PANTHER" id="PTHR34216:SF3">
    <property type="entry name" value="POLY-BETA-1,6-N-ACETYL-D-GLUCOSAMINE N-DEACETYLASE"/>
    <property type="match status" value="1"/>
</dbReference>
<dbReference type="AlphaFoldDB" id="A0A537KVU0"/>
<dbReference type="Proteomes" id="UP000319353">
    <property type="component" value="Unassembled WGS sequence"/>
</dbReference>
<name>A0A537KVU0_9BACT</name>
<comment type="caution">
    <text evidence="4">The sequence shown here is derived from an EMBL/GenBank/DDBJ whole genome shotgun (WGS) entry which is preliminary data.</text>
</comment>
<reference evidence="4 5" key="1">
    <citation type="journal article" date="2019" name="Nat. Microbiol.">
        <title>Mediterranean grassland soil C-N compound turnover is dependent on rainfall and depth, and is mediated by genomically divergent microorganisms.</title>
        <authorList>
            <person name="Diamond S."/>
            <person name="Andeer P.F."/>
            <person name="Li Z."/>
            <person name="Crits-Christoph A."/>
            <person name="Burstein D."/>
            <person name="Anantharaman K."/>
            <person name="Lane K.R."/>
            <person name="Thomas B.C."/>
            <person name="Pan C."/>
            <person name="Northen T.R."/>
            <person name="Banfield J.F."/>
        </authorList>
    </citation>
    <scope>NUCLEOTIDE SEQUENCE [LARGE SCALE GENOMIC DNA]</scope>
    <source>
        <strain evidence="4">NP_4</strain>
    </source>
</reference>
<proteinExistence type="predicted"/>
<dbReference type="GO" id="GO:0016810">
    <property type="term" value="F:hydrolase activity, acting on carbon-nitrogen (but not peptide) bonds"/>
    <property type="evidence" value="ECO:0007669"/>
    <property type="project" value="InterPro"/>
</dbReference>